<dbReference type="EMBL" id="BMAU01021116">
    <property type="protein sequence ID" value="GFX91029.1"/>
    <property type="molecule type" value="Genomic_DNA"/>
</dbReference>
<evidence type="ECO:0000256" key="1">
    <source>
        <dbReference type="SAM" id="Phobius"/>
    </source>
</evidence>
<reference evidence="2" key="1">
    <citation type="submission" date="2020-08" db="EMBL/GenBank/DDBJ databases">
        <title>Multicomponent nature underlies the extraordinary mechanical properties of spider dragline silk.</title>
        <authorList>
            <person name="Kono N."/>
            <person name="Nakamura H."/>
            <person name="Mori M."/>
            <person name="Yoshida Y."/>
            <person name="Ohtoshi R."/>
            <person name="Malay A.D."/>
            <person name="Moran D.A.P."/>
            <person name="Tomita M."/>
            <person name="Numata K."/>
            <person name="Arakawa K."/>
        </authorList>
    </citation>
    <scope>NUCLEOTIDE SEQUENCE</scope>
</reference>
<gene>
    <name evidence="2" type="ORF">TNCV_5106591</name>
</gene>
<keyword evidence="1" id="KW-0472">Membrane</keyword>
<comment type="caution">
    <text evidence="2">The sequence shown here is derived from an EMBL/GenBank/DDBJ whole genome shotgun (WGS) entry which is preliminary data.</text>
</comment>
<keyword evidence="3" id="KW-1185">Reference proteome</keyword>
<evidence type="ECO:0000313" key="2">
    <source>
        <dbReference type="EMBL" id="GFX91029.1"/>
    </source>
</evidence>
<proteinExistence type="predicted"/>
<accession>A0A8X6RF14</accession>
<organism evidence="2 3">
    <name type="scientific">Trichonephila clavipes</name>
    <name type="common">Golden silk orbweaver</name>
    <name type="synonym">Nephila clavipes</name>
    <dbReference type="NCBI Taxonomy" id="2585209"/>
    <lineage>
        <taxon>Eukaryota</taxon>
        <taxon>Metazoa</taxon>
        <taxon>Ecdysozoa</taxon>
        <taxon>Arthropoda</taxon>
        <taxon>Chelicerata</taxon>
        <taxon>Arachnida</taxon>
        <taxon>Araneae</taxon>
        <taxon>Araneomorphae</taxon>
        <taxon>Entelegynae</taxon>
        <taxon>Araneoidea</taxon>
        <taxon>Nephilidae</taxon>
        <taxon>Trichonephila</taxon>
    </lineage>
</organism>
<dbReference type="Proteomes" id="UP000887159">
    <property type="component" value="Unassembled WGS sequence"/>
</dbReference>
<protein>
    <submittedName>
        <fullName evidence="2">Uncharacterized protein</fullName>
    </submittedName>
</protein>
<dbReference type="AlphaFoldDB" id="A0A8X6RF14"/>
<name>A0A8X6RF14_TRICX</name>
<evidence type="ECO:0000313" key="3">
    <source>
        <dbReference type="Proteomes" id="UP000887159"/>
    </source>
</evidence>
<sequence>MVLTRYGDEIGFRSSCLLSHAPMEFGLKRGGLCADLLNLPIRDGWGHERGPLRGFKELAFKLTRPSGSLSIFCITFRICFFIRKMSIEVAGQWMAVNVWVSGLIHSPQSHIIKSVMLGMAFVGFSVCDVACWLLAVTMESGRRGD</sequence>
<keyword evidence="1" id="KW-1133">Transmembrane helix</keyword>
<keyword evidence="1" id="KW-0812">Transmembrane</keyword>
<feature type="transmembrane region" description="Helical" evidence="1">
    <location>
        <begin position="115"/>
        <end position="135"/>
    </location>
</feature>